<evidence type="ECO:0000313" key="8">
    <source>
        <dbReference type="EMBL" id="CAC5403735.1"/>
    </source>
</evidence>
<dbReference type="Proteomes" id="UP000507470">
    <property type="component" value="Unassembled WGS sequence"/>
</dbReference>
<evidence type="ECO:0000259" key="7">
    <source>
        <dbReference type="Pfam" id="PF01266"/>
    </source>
</evidence>
<organism evidence="8 9">
    <name type="scientific">Mytilus coruscus</name>
    <name type="common">Sea mussel</name>
    <dbReference type="NCBI Taxonomy" id="42192"/>
    <lineage>
        <taxon>Eukaryota</taxon>
        <taxon>Metazoa</taxon>
        <taxon>Spiralia</taxon>
        <taxon>Lophotrochozoa</taxon>
        <taxon>Mollusca</taxon>
        <taxon>Bivalvia</taxon>
        <taxon>Autobranchia</taxon>
        <taxon>Pteriomorphia</taxon>
        <taxon>Mytilida</taxon>
        <taxon>Mytiloidea</taxon>
        <taxon>Mytilidae</taxon>
        <taxon>Mytilinae</taxon>
        <taxon>Mytilus</taxon>
    </lineage>
</organism>
<keyword evidence="6 8" id="KW-0560">Oxidoreductase</keyword>
<reference evidence="8 9" key="1">
    <citation type="submission" date="2020-06" db="EMBL/GenBank/DDBJ databases">
        <authorList>
            <person name="Li R."/>
            <person name="Bekaert M."/>
        </authorList>
    </citation>
    <scope>NUCLEOTIDE SEQUENCE [LARGE SCALE GENOMIC DNA]</scope>
    <source>
        <strain evidence="9">wild</strain>
    </source>
</reference>
<evidence type="ECO:0000256" key="4">
    <source>
        <dbReference type="ARBA" id="ARBA00022630"/>
    </source>
</evidence>
<comment type="cofactor">
    <cofactor evidence="1">
        <name>FAD</name>
        <dbReference type="ChEBI" id="CHEBI:57692"/>
    </cofactor>
</comment>
<evidence type="ECO:0000256" key="2">
    <source>
        <dbReference type="ARBA" id="ARBA00004253"/>
    </source>
</evidence>
<dbReference type="Gene3D" id="3.30.9.10">
    <property type="entry name" value="D-Amino Acid Oxidase, subunit A, domain 2"/>
    <property type="match status" value="1"/>
</dbReference>
<comment type="similarity">
    <text evidence="3">Belongs to the DAMOX/DASOX family.</text>
</comment>
<dbReference type="SUPFAM" id="SSF54373">
    <property type="entry name" value="FAD-linked reductases, C-terminal domain"/>
    <property type="match status" value="1"/>
</dbReference>
<feature type="domain" description="FAD dependent oxidoreductase" evidence="7">
    <location>
        <begin position="86"/>
        <end position="196"/>
    </location>
</feature>
<dbReference type="PANTHER" id="PTHR11530">
    <property type="entry name" value="D-AMINO ACID OXIDASE"/>
    <property type="match status" value="1"/>
</dbReference>
<dbReference type="Pfam" id="PF01266">
    <property type="entry name" value="DAO"/>
    <property type="match status" value="1"/>
</dbReference>
<dbReference type="EC" id="1.4.3.1" evidence="8"/>
<evidence type="ECO:0000256" key="3">
    <source>
        <dbReference type="ARBA" id="ARBA00006730"/>
    </source>
</evidence>
<accession>A0A6J8D6N3</accession>
<protein>
    <submittedName>
        <fullName evidence="8">DDO</fullName>
        <ecNumber evidence="8">1.4.3.1</ecNumber>
    </submittedName>
</protein>
<dbReference type="GO" id="GO:0005782">
    <property type="term" value="C:peroxisomal matrix"/>
    <property type="evidence" value="ECO:0007669"/>
    <property type="project" value="UniProtKB-SubCell"/>
</dbReference>
<name>A0A6J8D6N3_MYTCO</name>
<sequence>MISKVHIGLDVAGTDAAARVRKIAYDRSSVTDRPTRLPVSTGRINTSGFKKPSSNVGKTTIIAKYNDERLIFNVTYNSVKADWIKCWMYTEDGAYIIPNGDVISIGGTRQKDNYNLDIDKTDSKGVMDRCLNLWPPLKGCTVVEEWAGLRPSRSPLRLEPEIVKTNKGPLKVVHNYGHGSNGIALSWGTGIHAAKLVKDMMESHSRI</sequence>
<dbReference type="GO" id="GO:0019478">
    <property type="term" value="P:D-amino acid catabolic process"/>
    <property type="evidence" value="ECO:0007669"/>
    <property type="project" value="TreeGrafter"/>
</dbReference>
<dbReference type="InterPro" id="IPR006076">
    <property type="entry name" value="FAD-dep_OxRdtase"/>
</dbReference>
<proteinExistence type="inferred from homology"/>
<dbReference type="OrthoDB" id="2015447at2759"/>
<evidence type="ECO:0000256" key="1">
    <source>
        <dbReference type="ARBA" id="ARBA00001974"/>
    </source>
</evidence>
<evidence type="ECO:0000256" key="5">
    <source>
        <dbReference type="ARBA" id="ARBA00022827"/>
    </source>
</evidence>
<dbReference type="AlphaFoldDB" id="A0A6J8D6N3"/>
<keyword evidence="4" id="KW-0285">Flavoprotein</keyword>
<keyword evidence="5" id="KW-0274">FAD</keyword>
<comment type="subcellular location">
    <subcellularLocation>
        <location evidence="2">Peroxisome matrix</location>
    </subcellularLocation>
</comment>
<keyword evidence="9" id="KW-1185">Reference proteome</keyword>
<dbReference type="InterPro" id="IPR023209">
    <property type="entry name" value="DAO"/>
</dbReference>
<dbReference type="GO" id="GO:0071949">
    <property type="term" value="F:FAD binding"/>
    <property type="evidence" value="ECO:0007669"/>
    <property type="project" value="InterPro"/>
</dbReference>
<evidence type="ECO:0000256" key="6">
    <source>
        <dbReference type="ARBA" id="ARBA00023002"/>
    </source>
</evidence>
<evidence type="ECO:0000313" key="9">
    <source>
        <dbReference type="Proteomes" id="UP000507470"/>
    </source>
</evidence>
<dbReference type="EMBL" id="CACVKT020006829">
    <property type="protein sequence ID" value="CAC5403735.1"/>
    <property type="molecule type" value="Genomic_DNA"/>
</dbReference>
<dbReference type="GO" id="GO:0008445">
    <property type="term" value="F:D-aspartate oxidase activity"/>
    <property type="evidence" value="ECO:0007669"/>
    <property type="project" value="UniProtKB-EC"/>
</dbReference>
<dbReference type="Gene3D" id="3.40.50.720">
    <property type="entry name" value="NAD(P)-binding Rossmann-like Domain"/>
    <property type="match status" value="1"/>
</dbReference>
<gene>
    <name evidence="8" type="ORF">MCOR_37603</name>
</gene>
<dbReference type="PANTHER" id="PTHR11530:SF11">
    <property type="entry name" value="D-ASPARTATE OXIDASE"/>
    <property type="match status" value="1"/>
</dbReference>